<protein>
    <submittedName>
        <fullName evidence="1">Uncharacterized protein</fullName>
    </submittedName>
</protein>
<evidence type="ECO:0000313" key="1">
    <source>
        <dbReference type="EMBL" id="KAH9419581.1"/>
    </source>
</evidence>
<proteinExistence type="predicted"/>
<sequence length="213" mass="23841">AHLPHIDFGSSSSSSLSERLSAFSFNITIQLVEVLVMFEDVSLLLLGVTDISLFTELFPLPEVLSVAAPPQSDVAPESQTACCDTFVLAILSSSLSNETSADNRSELILTPEFVWSKHLVVYNEYCLELVMMELSIVIRAIEPRFCCLPIDVASLMNNNNDHHYNIININYSIAINKLTLCCPEYHEDRRRIKLLDDTCSSTFVHVPSVHSQY</sequence>
<dbReference type="EMBL" id="NJHN03000058">
    <property type="protein sequence ID" value="KAH9419581.1"/>
    <property type="molecule type" value="Genomic_DNA"/>
</dbReference>
<accession>A0ABQ8JAE6</accession>
<organism evidence="1 2">
    <name type="scientific">Dermatophagoides pteronyssinus</name>
    <name type="common">European house dust mite</name>
    <dbReference type="NCBI Taxonomy" id="6956"/>
    <lineage>
        <taxon>Eukaryota</taxon>
        <taxon>Metazoa</taxon>
        <taxon>Ecdysozoa</taxon>
        <taxon>Arthropoda</taxon>
        <taxon>Chelicerata</taxon>
        <taxon>Arachnida</taxon>
        <taxon>Acari</taxon>
        <taxon>Acariformes</taxon>
        <taxon>Sarcoptiformes</taxon>
        <taxon>Astigmata</taxon>
        <taxon>Psoroptidia</taxon>
        <taxon>Analgoidea</taxon>
        <taxon>Pyroglyphidae</taxon>
        <taxon>Dermatophagoidinae</taxon>
        <taxon>Dermatophagoides</taxon>
    </lineage>
</organism>
<dbReference type="Proteomes" id="UP000887458">
    <property type="component" value="Unassembled WGS sequence"/>
</dbReference>
<keyword evidence="2" id="KW-1185">Reference proteome</keyword>
<comment type="caution">
    <text evidence="1">The sequence shown here is derived from an EMBL/GenBank/DDBJ whole genome shotgun (WGS) entry which is preliminary data.</text>
</comment>
<name>A0ABQ8JAE6_DERPT</name>
<gene>
    <name evidence="1" type="ORF">DERP_009638</name>
</gene>
<reference evidence="1 2" key="1">
    <citation type="journal article" date="2018" name="J. Allergy Clin. Immunol.">
        <title>High-quality assembly of Dermatophagoides pteronyssinus genome and transcriptome reveals a wide range of novel allergens.</title>
        <authorList>
            <person name="Liu X.Y."/>
            <person name="Yang K.Y."/>
            <person name="Wang M.Q."/>
            <person name="Kwok J.S."/>
            <person name="Zeng X."/>
            <person name="Yang Z."/>
            <person name="Xiao X.J."/>
            <person name="Lau C.P."/>
            <person name="Li Y."/>
            <person name="Huang Z.M."/>
            <person name="Ba J.G."/>
            <person name="Yim A.K."/>
            <person name="Ouyang C.Y."/>
            <person name="Ngai S.M."/>
            <person name="Chan T.F."/>
            <person name="Leung E.L."/>
            <person name="Liu L."/>
            <person name="Liu Z.G."/>
            <person name="Tsui S.K."/>
        </authorList>
    </citation>
    <scope>NUCLEOTIDE SEQUENCE [LARGE SCALE GENOMIC DNA]</scope>
    <source>
        <strain evidence="1">Derp</strain>
    </source>
</reference>
<evidence type="ECO:0000313" key="2">
    <source>
        <dbReference type="Proteomes" id="UP000887458"/>
    </source>
</evidence>
<reference evidence="1 2" key="2">
    <citation type="journal article" date="2022" name="Mol. Biol. Evol.">
        <title>Comparative Genomics Reveals Insights into the Divergent Evolution of Astigmatic Mites and Household Pest Adaptations.</title>
        <authorList>
            <person name="Xiong Q."/>
            <person name="Wan A.T."/>
            <person name="Liu X."/>
            <person name="Fung C.S."/>
            <person name="Xiao X."/>
            <person name="Malainual N."/>
            <person name="Hou J."/>
            <person name="Wang L."/>
            <person name="Wang M."/>
            <person name="Yang K.Y."/>
            <person name="Cui Y."/>
            <person name="Leung E.L."/>
            <person name="Nong W."/>
            <person name="Shin S.K."/>
            <person name="Au S.W."/>
            <person name="Jeong K.Y."/>
            <person name="Chew F.T."/>
            <person name="Hui J.H."/>
            <person name="Leung T.F."/>
            <person name="Tungtrongchitr A."/>
            <person name="Zhong N."/>
            <person name="Liu Z."/>
            <person name="Tsui S.K."/>
        </authorList>
    </citation>
    <scope>NUCLEOTIDE SEQUENCE [LARGE SCALE GENOMIC DNA]</scope>
    <source>
        <strain evidence="1">Derp</strain>
    </source>
</reference>
<feature type="non-terminal residue" evidence="1">
    <location>
        <position position="1"/>
    </location>
</feature>